<dbReference type="InterPro" id="IPR004429">
    <property type="entry name" value="Isopropylmalate_DH"/>
</dbReference>
<evidence type="ECO:0000256" key="5">
    <source>
        <dbReference type="ARBA" id="ARBA00008319"/>
    </source>
</evidence>
<dbReference type="GO" id="GO:0000287">
    <property type="term" value="F:magnesium ion binding"/>
    <property type="evidence" value="ECO:0007669"/>
    <property type="project" value="InterPro"/>
</dbReference>
<comment type="cofactor">
    <cofactor evidence="15 16">
        <name>Mg(2+)</name>
        <dbReference type="ChEBI" id="CHEBI:18420"/>
    </cofactor>
    <cofactor evidence="15 16">
        <name>Mn(2+)</name>
        <dbReference type="ChEBI" id="CHEBI:29035"/>
    </cofactor>
    <text evidence="15 16">Binds 1 Mg(2+) or Mn(2+) ion per subunit.</text>
</comment>
<dbReference type="NCBIfam" id="TIGR00169">
    <property type="entry name" value="leuB"/>
    <property type="match status" value="1"/>
</dbReference>
<comment type="pathway">
    <text evidence="4 15 16">Amino-acid biosynthesis; L-leucine biosynthesis; L-leucine from 3-methyl-2-oxobutanoate: step 3/4.</text>
</comment>
<dbReference type="Pfam" id="PF00180">
    <property type="entry name" value="Iso_dh"/>
    <property type="match status" value="1"/>
</dbReference>
<evidence type="ECO:0000256" key="4">
    <source>
        <dbReference type="ARBA" id="ARBA00004762"/>
    </source>
</evidence>
<dbReference type="InterPro" id="IPR019818">
    <property type="entry name" value="IsoCit/isopropylmalate_DH_CS"/>
</dbReference>
<feature type="binding site" evidence="15">
    <location>
        <position position="226"/>
    </location>
    <ligand>
        <name>Mg(2+)</name>
        <dbReference type="ChEBI" id="CHEBI:18420"/>
    </ligand>
</feature>
<comment type="subcellular location">
    <subcellularLocation>
        <location evidence="3 15">Cytoplasm</location>
    </subcellularLocation>
</comment>
<dbReference type="UniPathway" id="UPA00048">
    <property type="reaction ID" value="UER00072"/>
</dbReference>
<evidence type="ECO:0000256" key="15">
    <source>
        <dbReference type="HAMAP-Rule" id="MF_01033"/>
    </source>
</evidence>
<keyword evidence="14 15" id="KW-0100">Branched-chain amino acid biosynthesis</keyword>
<comment type="subunit">
    <text evidence="6 15 16">Homodimer.</text>
</comment>
<feature type="binding site" evidence="15">
    <location>
        <position position="97"/>
    </location>
    <ligand>
        <name>substrate</name>
    </ligand>
</feature>
<dbReference type="RefSeq" id="WP_068550291.1">
    <property type="nucleotide sequence ID" value="NZ_AP013035.1"/>
</dbReference>
<evidence type="ECO:0000313" key="18">
    <source>
        <dbReference type="EMBL" id="BAT72269.1"/>
    </source>
</evidence>
<keyword evidence="8 15" id="KW-0963">Cytoplasm</keyword>
<comment type="function">
    <text evidence="15 16">Catalyzes the oxidation of 3-carboxy-2-hydroxy-4-methylpentanoate (3-isopropylmalate) to 3-carboxy-4-methyl-2-oxopentanoate. The product decarboxylates to 4-methyl-2 oxopentanoate.</text>
</comment>
<evidence type="ECO:0000256" key="10">
    <source>
        <dbReference type="ARBA" id="ARBA00022723"/>
    </source>
</evidence>
<dbReference type="PANTHER" id="PTHR42979:SF1">
    <property type="entry name" value="3-ISOPROPYLMALATE DEHYDROGENASE"/>
    <property type="match status" value="1"/>
</dbReference>
<evidence type="ECO:0000256" key="9">
    <source>
        <dbReference type="ARBA" id="ARBA00022605"/>
    </source>
</evidence>
<dbReference type="SMART" id="SM01329">
    <property type="entry name" value="Iso_dh"/>
    <property type="match status" value="1"/>
</dbReference>
<evidence type="ECO:0000256" key="2">
    <source>
        <dbReference type="ARBA" id="ARBA00001936"/>
    </source>
</evidence>
<feature type="binding site" evidence="15">
    <location>
        <position position="137"/>
    </location>
    <ligand>
        <name>substrate</name>
    </ligand>
</feature>
<keyword evidence="13 15" id="KW-0520">NAD</keyword>
<dbReference type="Gene3D" id="3.40.718.10">
    <property type="entry name" value="Isopropylmalate Dehydrogenase"/>
    <property type="match status" value="1"/>
</dbReference>
<dbReference type="STRING" id="1298851.TST_1483"/>
<feature type="domain" description="Isopropylmalate dehydrogenase-like" evidence="17">
    <location>
        <begin position="4"/>
        <end position="356"/>
    </location>
</feature>
<keyword evidence="11 15" id="KW-0460">Magnesium</keyword>
<feature type="binding site" evidence="15">
    <location>
        <position position="107"/>
    </location>
    <ligand>
        <name>substrate</name>
    </ligand>
</feature>
<dbReference type="EC" id="1.1.1.85" evidence="15"/>
<dbReference type="HAMAP" id="MF_01033">
    <property type="entry name" value="LeuB_type1"/>
    <property type="match status" value="1"/>
</dbReference>
<feature type="site" description="Important for catalysis" evidence="15">
    <location>
        <position position="144"/>
    </location>
</feature>
<feature type="binding site" evidence="15">
    <location>
        <position position="226"/>
    </location>
    <ligand>
        <name>substrate</name>
    </ligand>
</feature>
<dbReference type="GO" id="GO:0009098">
    <property type="term" value="P:L-leucine biosynthetic process"/>
    <property type="evidence" value="ECO:0007669"/>
    <property type="project" value="UniProtKB-UniRule"/>
</dbReference>
<dbReference type="InterPro" id="IPR024084">
    <property type="entry name" value="IsoPropMal-DH-like_dom"/>
</dbReference>
<dbReference type="GO" id="GO:0051287">
    <property type="term" value="F:NAD binding"/>
    <property type="evidence" value="ECO:0007669"/>
    <property type="project" value="InterPro"/>
</dbReference>
<keyword evidence="15" id="KW-0464">Manganese</keyword>
<evidence type="ECO:0000256" key="13">
    <source>
        <dbReference type="ARBA" id="ARBA00023027"/>
    </source>
</evidence>
<dbReference type="Proteomes" id="UP000063234">
    <property type="component" value="Chromosome"/>
</dbReference>
<feature type="binding site" evidence="15">
    <location>
        <begin position="283"/>
        <end position="295"/>
    </location>
    <ligand>
        <name>NAD(+)</name>
        <dbReference type="ChEBI" id="CHEBI:57540"/>
    </ligand>
</feature>
<evidence type="ECO:0000256" key="7">
    <source>
        <dbReference type="ARBA" id="ARBA00022430"/>
    </source>
</evidence>
<evidence type="ECO:0000256" key="8">
    <source>
        <dbReference type="ARBA" id="ARBA00022490"/>
    </source>
</evidence>
<dbReference type="SUPFAM" id="SSF53659">
    <property type="entry name" value="Isocitrate/Isopropylmalate dehydrogenase-like"/>
    <property type="match status" value="1"/>
</dbReference>
<feature type="binding site" evidence="15">
    <location>
        <position position="254"/>
    </location>
    <ligand>
        <name>Mg(2+)</name>
        <dbReference type="ChEBI" id="CHEBI:18420"/>
    </ligand>
</feature>
<evidence type="ECO:0000256" key="12">
    <source>
        <dbReference type="ARBA" id="ARBA00023002"/>
    </source>
</evidence>
<dbReference type="FunFam" id="3.40.718.10:FF:000028">
    <property type="entry name" value="3-isopropylmalate dehydrogenase"/>
    <property type="match status" value="1"/>
</dbReference>
<accession>A0A0S3QVA9</accession>
<keyword evidence="9 15" id="KW-0028">Amino-acid biosynthesis</keyword>
<name>A0A0S3QVA9_THET7</name>
<comment type="similarity">
    <text evidence="5 15">Belongs to the isocitrate and isopropylmalate dehydrogenases family. LeuB type 1 subfamily.</text>
</comment>
<feature type="binding site" evidence="15">
    <location>
        <begin position="76"/>
        <end position="89"/>
    </location>
    <ligand>
        <name>NAD(+)</name>
        <dbReference type="ChEBI" id="CHEBI:57540"/>
    </ligand>
</feature>
<reference evidence="19" key="1">
    <citation type="journal article" date="2018" name="Science">
        <title>A primordial and reversible TCA cycle in a facultatively chemolithoautotrophic thermophile.</title>
        <authorList>
            <person name="Nunoura T."/>
            <person name="Chikaraishi Y."/>
            <person name="Izaki R."/>
            <person name="Suwa T."/>
            <person name="Sato T."/>
            <person name="Harada T."/>
            <person name="Mori K."/>
            <person name="Kato Y."/>
            <person name="Miyazaki M."/>
            <person name="Shimamura S."/>
            <person name="Yanagawa K."/>
            <person name="Shuto A."/>
            <person name="Ohkouchi N."/>
            <person name="Fujita N."/>
            <person name="Takaki Y."/>
            <person name="Atomi H."/>
            <person name="Takai K."/>
        </authorList>
    </citation>
    <scope>NUCLEOTIDE SEQUENCE [LARGE SCALE GENOMIC DNA]</scope>
    <source>
        <strain evidence="19">DSM 17441 / JCM 13301 / NBRC 103674 / ABI70S6</strain>
    </source>
</reference>
<keyword evidence="12 15" id="KW-0560">Oxidoreductase</keyword>
<keyword evidence="10 15" id="KW-0479">Metal-binding</keyword>
<evidence type="ECO:0000256" key="3">
    <source>
        <dbReference type="ARBA" id="ARBA00004496"/>
    </source>
</evidence>
<dbReference type="GO" id="GO:0003862">
    <property type="term" value="F:3-isopropylmalate dehydrogenase activity"/>
    <property type="evidence" value="ECO:0007669"/>
    <property type="project" value="UniProtKB-UniRule"/>
</dbReference>
<dbReference type="GO" id="GO:0005829">
    <property type="term" value="C:cytosol"/>
    <property type="evidence" value="ECO:0007669"/>
    <property type="project" value="TreeGrafter"/>
</dbReference>
<dbReference type="KEGG" id="ttk:TST_1483"/>
<dbReference type="EMBL" id="AP013035">
    <property type="protein sequence ID" value="BAT72269.1"/>
    <property type="molecule type" value="Genomic_DNA"/>
</dbReference>
<sequence length="360" mass="39305">MTFKVAVLSGDGIGPEVMQEALKVLDKVSSRFGIDFEYREALIGGVAIDAKGHAFPDETKEVCDWADAILFGAVGGPKWESLPPEQQPERAALLPIRKRYELFANLRPAIVFPALVESSPLKSEILGDKGFDILVVRELTGGIYFGQPKGIFEEDGKRKGIDTLVYYDWEIGRIAKVAFDVAMKRNKKVASIDKANVLTSMVLWRQVVEEVAKDYPDVELRHLYVDNAAMQLIRDPHQFDVILAGNMFGDILSDEAAMLTGSIGMLPSASLGNSKGLYEPVHGSAPDIAGQGIANPCAMILSAAMMLRYSFNLNEAATAVEKAVEQALNDGLRTADLFRGKPGEKKVSTKEMGDAIVERI</sequence>
<feature type="site" description="Important for catalysis" evidence="15">
    <location>
        <position position="194"/>
    </location>
</feature>
<organism evidence="18 19">
    <name type="scientific">Thermosulfidibacter takaii (strain DSM 17441 / JCM 13301 / NBRC 103674 / ABI70S6)</name>
    <dbReference type="NCBI Taxonomy" id="1298851"/>
    <lineage>
        <taxon>Bacteria</taxon>
        <taxon>Pseudomonadati</taxon>
        <taxon>Thermosulfidibacterota</taxon>
        <taxon>Thermosulfidibacteria</taxon>
        <taxon>Thermosulfidibacterales</taxon>
        <taxon>Thermosulfidibacteraceae</taxon>
    </lineage>
</organism>
<comment type="cofactor">
    <cofactor evidence="2">
        <name>Mn(2+)</name>
        <dbReference type="ChEBI" id="CHEBI:29035"/>
    </cofactor>
</comment>
<proteinExistence type="inferred from homology"/>
<dbReference type="PANTHER" id="PTHR42979">
    <property type="entry name" value="3-ISOPROPYLMALATE DEHYDROGENASE"/>
    <property type="match status" value="1"/>
</dbReference>
<dbReference type="PATRIC" id="fig|1298851.3.peg.1558"/>
<dbReference type="OrthoDB" id="9806254at2"/>
<evidence type="ECO:0000256" key="11">
    <source>
        <dbReference type="ARBA" id="ARBA00022842"/>
    </source>
</evidence>
<keyword evidence="19" id="KW-1185">Reference proteome</keyword>
<evidence type="ECO:0000256" key="14">
    <source>
        <dbReference type="ARBA" id="ARBA00023304"/>
    </source>
</evidence>
<protein>
    <recommendedName>
        <fullName evidence="15">3-isopropylmalate dehydrogenase</fullName>
        <ecNumber evidence="15">1.1.1.85</ecNumber>
    </recommendedName>
    <alternativeName>
        <fullName evidence="15">3-IPM-DH</fullName>
    </alternativeName>
    <alternativeName>
        <fullName evidence="15">Beta-IPM dehydrogenase</fullName>
        <shortName evidence="15">IMDH</shortName>
    </alternativeName>
</protein>
<gene>
    <name evidence="15 18" type="primary">leuB</name>
    <name evidence="18" type="ORF">TST_1483</name>
</gene>
<evidence type="ECO:0000256" key="6">
    <source>
        <dbReference type="ARBA" id="ARBA00011738"/>
    </source>
</evidence>
<evidence type="ECO:0000313" key="19">
    <source>
        <dbReference type="Proteomes" id="UP000063234"/>
    </source>
</evidence>
<keyword evidence="7 15" id="KW-0432">Leucine biosynthesis</keyword>
<dbReference type="AlphaFoldDB" id="A0A0S3QVA9"/>
<feature type="binding site" evidence="15">
    <location>
        <position position="250"/>
    </location>
    <ligand>
        <name>Mg(2+)</name>
        <dbReference type="ChEBI" id="CHEBI:18420"/>
    </ligand>
</feature>
<dbReference type="PROSITE" id="PS00470">
    <property type="entry name" value="IDH_IMDH"/>
    <property type="match status" value="1"/>
</dbReference>
<evidence type="ECO:0000256" key="16">
    <source>
        <dbReference type="RuleBase" id="RU004445"/>
    </source>
</evidence>
<evidence type="ECO:0000259" key="17">
    <source>
        <dbReference type="SMART" id="SM01329"/>
    </source>
</evidence>
<evidence type="ECO:0000256" key="1">
    <source>
        <dbReference type="ARBA" id="ARBA00000624"/>
    </source>
</evidence>
<comment type="catalytic activity">
    <reaction evidence="1 15 16">
        <text>(2R,3S)-3-isopropylmalate + NAD(+) = 4-methyl-2-oxopentanoate + CO2 + NADH</text>
        <dbReference type="Rhea" id="RHEA:32271"/>
        <dbReference type="ChEBI" id="CHEBI:16526"/>
        <dbReference type="ChEBI" id="CHEBI:17865"/>
        <dbReference type="ChEBI" id="CHEBI:35121"/>
        <dbReference type="ChEBI" id="CHEBI:57540"/>
        <dbReference type="ChEBI" id="CHEBI:57945"/>
        <dbReference type="EC" id="1.1.1.85"/>
    </reaction>
</comment>